<organism evidence="2 3">
    <name type="scientific">Paenibacillus tyrfis</name>
    <dbReference type="NCBI Taxonomy" id="1501230"/>
    <lineage>
        <taxon>Bacteria</taxon>
        <taxon>Bacillati</taxon>
        <taxon>Bacillota</taxon>
        <taxon>Bacilli</taxon>
        <taxon>Bacillales</taxon>
        <taxon>Paenibacillaceae</taxon>
        <taxon>Paenibacillus</taxon>
    </lineage>
</organism>
<dbReference type="RefSeq" id="WP_036688399.1">
    <property type="nucleotide sequence ID" value="NZ_JNVM01000021.1"/>
</dbReference>
<protein>
    <recommendedName>
        <fullName evidence="4">Sporulation protein</fullName>
    </recommendedName>
</protein>
<dbReference type="Proteomes" id="UP000028123">
    <property type="component" value="Unassembled WGS sequence"/>
</dbReference>
<feature type="chain" id="PRO_5038334293" description="Sporulation protein" evidence="1">
    <location>
        <begin position="20"/>
        <end position="129"/>
    </location>
</feature>
<reference evidence="2 3" key="1">
    <citation type="submission" date="2014-06" db="EMBL/GenBank/DDBJ databases">
        <title>Draft genome sequence of Paenibacillus sp. MSt1.</title>
        <authorList>
            <person name="Aw Y.K."/>
            <person name="Ong K.S."/>
            <person name="Gan H.M."/>
            <person name="Lee S.M."/>
        </authorList>
    </citation>
    <scope>NUCLEOTIDE SEQUENCE [LARGE SCALE GENOMIC DNA]</scope>
    <source>
        <strain evidence="2 3">MSt1</strain>
    </source>
</reference>
<name>A0A081NYZ0_9BACL</name>
<dbReference type="EMBL" id="JNVM01000021">
    <property type="protein sequence ID" value="KEQ23663.1"/>
    <property type="molecule type" value="Genomic_DNA"/>
</dbReference>
<keyword evidence="3" id="KW-1185">Reference proteome</keyword>
<dbReference type="PROSITE" id="PS51257">
    <property type="entry name" value="PROKAR_LIPOPROTEIN"/>
    <property type="match status" value="1"/>
</dbReference>
<evidence type="ECO:0000256" key="1">
    <source>
        <dbReference type="SAM" id="SignalP"/>
    </source>
</evidence>
<evidence type="ECO:0000313" key="2">
    <source>
        <dbReference type="EMBL" id="KEQ23663.1"/>
    </source>
</evidence>
<comment type="caution">
    <text evidence="2">The sequence shown here is derived from an EMBL/GenBank/DDBJ whole genome shotgun (WGS) entry which is preliminary data.</text>
</comment>
<sequence length="129" mass="13814">MLRSLAVLLSAALALSGIAACQQQKFTKNSATHTRDGALGITETNPNMPLSASFRTYPDDLRVMQNAISQRFPNVSITSISLNGPTAYVRLNAPAHTSPEEIERIRQGAAEALAFAAPRYNANVTVTAK</sequence>
<dbReference type="AlphaFoldDB" id="A0A081NYZ0"/>
<evidence type="ECO:0008006" key="4">
    <source>
        <dbReference type="Google" id="ProtNLM"/>
    </source>
</evidence>
<dbReference type="OrthoDB" id="2679017at2"/>
<gene>
    <name evidence="2" type="ORF">ET33_16240</name>
</gene>
<accession>A0A081NYZ0</accession>
<keyword evidence="1" id="KW-0732">Signal</keyword>
<proteinExistence type="predicted"/>
<evidence type="ECO:0000313" key="3">
    <source>
        <dbReference type="Proteomes" id="UP000028123"/>
    </source>
</evidence>
<feature type="signal peptide" evidence="1">
    <location>
        <begin position="1"/>
        <end position="19"/>
    </location>
</feature>